<name>A0AAD6X7S3_9AGAR</name>
<protein>
    <submittedName>
        <fullName evidence="2">Uncharacterized protein</fullName>
    </submittedName>
</protein>
<feature type="region of interest" description="Disordered" evidence="1">
    <location>
        <begin position="129"/>
        <end position="162"/>
    </location>
</feature>
<keyword evidence="3" id="KW-1185">Reference proteome</keyword>
<feature type="compositionally biased region" description="Low complexity" evidence="1">
    <location>
        <begin position="148"/>
        <end position="161"/>
    </location>
</feature>
<accession>A0AAD6X7S3</accession>
<gene>
    <name evidence="2" type="ORF">C8F04DRAFT_1392890</name>
</gene>
<reference evidence="2" key="1">
    <citation type="submission" date="2023-03" db="EMBL/GenBank/DDBJ databases">
        <title>Massive genome expansion in bonnet fungi (Mycena s.s.) driven by repeated elements and novel gene families across ecological guilds.</title>
        <authorList>
            <consortium name="Lawrence Berkeley National Laboratory"/>
            <person name="Harder C.B."/>
            <person name="Miyauchi S."/>
            <person name="Viragh M."/>
            <person name="Kuo A."/>
            <person name="Thoen E."/>
            <person name="Andreopoulos B."/>
            <person name="Lu D."/>
            <person name="Skrede I."/>
            <person name="Drula E."/>
            <person name="Henrissat B."/>
            <person name="Morin E."/>
            <person name="Kohler A."/>
            <person name="Barry K."/>
            <person name="LaButti K."/>
            <person name="Morin E."/>
            <person name="Salamov A."/>
            <person name="Lipzen A."/>
            <person name="Mereny Z."/>
            <person name="Hegedus B."/>
            <person name="Baldrian P."/>
            <person name="Stursova M."/>
            <person name="Weitz H."/>
            <person name="Taylor A."/>
            <person name="Grigoriev I.V."/>
            <person name="Nagy L.G."/>
            <person name="Martin F."/>
            <person name="Kauserud H."/>
        </authorList>
    </citation>
    <scope>NUCLEOTIDE SEQUENCE</scope>
    <source>
        <strain evidence="2">CBHHK200</strain>
    </source>
</reference>
<organism evidence="2 3">
    <name type="scientific">Mycena alexandri</name>
    <dbReference type="NCBI Taxonomy" id="1745969"/>
    <lineage>
        <taxon>Eukaryota</taxon>
        <taxon>Fungi</taxon>
        <taxon>Dikarya</taxon>
        <taxon>Basidiomycota</taxon>
        <taxon>Agaricomycotina</taxon>
        <taxon>Agaricomycetes</taxon>
        <taxon>Agaricomycetidae</taxon>
        <taxon>Agaricales</taxon>
        <taxon>Marasmiineae</taxon>
        <taxon>Mycenaceae</taxon>
        <taxon>Mycena</taxon>
    </lineage>
</organism>
<comment type="caution">
    <text evidence="2">The sequence shown here is derived from an EMBL/GenBank/DDBJ whole genome shotgun (WGS) entry which is preliminary data.</text>
</comment>
<evidence type="ECO:0000256" key="1">
    <source>
        <dbReference type="SAM" id="MobiDB-lite"/>
    </source>
</evidence>
<dbReference type="Proteomes" id="UP001218188">
    <property type="component" value="Unassembled WGS sequence"/>
</dbReference>
<dbReference type="AlphaFoldDB" id="A0AAD6X7S3"/>
<dbReference type="EMBL" id="JARJCM010000031">
    <property type="protein sequence ID" value="KAJ7038570.1"/>
    <property type="molecule type" value="Genomic_DNA"/>
</dbReference>
<sequence>MAHPPPTAPKFQGTVTWLTSSACHALKHHNPKTLVGLDKKMLQANVNLPLDRKYRLRFLKADTAPCLVGLFLQGQDEPVATKIAPAANSVPIIFIPPDNGFYKGTPDTSIHLHVLNNVNHEDPDRFQRLAHSPSLGSETSSTAGPPISVTAGPSSAATTAARDPIEELDKETARLKVLVMLSATQALIREFETANDAEDVDMGK</sequence>
<evidence type="ECO:0000313" key="3">
    <source>
        <dbReference type="Proteomes" id="UP001218188"/>
    </source>
</evidence>
<feature type="compositionally biased region" description="Polar residues" evidence="1">
    <location>
        <begin position="134"/>
        <end position="143"/>
    </location>
</feature>
<proteinExistence type="predicted"/>
<evidence type="ECO:0000313" key="2">
    <source>
        <dbReference type="EMBL" id="KAJ7038570.1"/>
    </source>
</evidence>